<evidence type="ECO:0000256" key="1">
    <source>
        <dbReference type="SAM" id="MobiDB-lite"/>
    </source>
</evidence>
<dbReference type="Proteomes" id="UP000092154">
    <property type="component" value="Unassembled WGS sequence"/>
</dbReference>
<evidence type="ECO:0000313" key="3">
    <source>
        <dbReference type="Proteomes" id="UP000092154"/>
    </source>
</evidence>
<dbReference type="EMBL" id="KV448218">
    <property type="protein sequence ID" value="OAX40286.1"/>
    <property type="molecule type" value="Genomic_DNA"/>
</dbReference>
<reference evidence="2 3" key="1">
    <citation type="submission" date="2016-06" db="EMBL/GenBank/DDBJ databases">
        <title>Comparative genomics of the ectomycorrhizal sister species Rhizopogon vinicolor and Rhizopogon vesiculosus (Basidiomycota: Boletales) reveals a divergence of the mating type B locus.</title>
        <authorList>
            <consortium name="DOE Joint Genome Institute"/>
            <person name="Mujic A.B."/>
            <person name="Kuo A."/>
            <person name="Tritt A."/>
            <person name="Lipzen A."/>
            <person name="Chen C."/>
            <person name="Johnson J."/>
            <person name="Sharma A."/>
            <person name="Barry K."/>
            <person name="Grigoriev I.V."/>
            <person name="Spatafora J.W."/>
        </authorList>
    </citation>
    <scope>NUCLEOTIDE SEQUENCE [LARGE SCALE GENOMIC DNA]</scope>
    <source>
        <strain evidence="2 3">AM-OR11-026</strain>
    </source>
</reference>
<feature type="region of interest" description="Disordered" evidence="1">
    <location>
        <begin position="1"/>
        <end position="21"/>
    </location>
</feature>
<name>A0A1B7N5Z9_9AGAM</name>
<keyword evidence="3" id="KW-1185">Reference proteome</keyword>
<feature type="region of interest" description="Disordered" evidence="1">
    <location>
        <begin position="69"/>
        <end position="89"/>
    </location>
</feature>
<evidence type="ECO:0000313" key="2">
    <source>
        <dbReference type="EMBL" id="OAX40286.1"/>
    </source>
</evidence>
<dbReference type="InParanoid" id="A0A1B7N5Z9"/>
<accession>A0A1B7N5Z9</accession>
<organism evidence="2 3">
    <name type="scientific">Rhizopogon vinicolor AM-OR11-026</name>
    <dbReference type="NCBI Taxonomy" id="1314800"/>
    <lineage>
        <taxon>Eukaryota</taxon>
        <taxon>Fungi</taxon>
        <taxon>Dikarya</taxon>
        <taxon>Basidiomycota</taxon>
        <taxon>Agaricomycotina</taxon>
        <taxon>Agaricomycetes</taxon>
        <taxon>Agaricomycetidae</taxon>
        <taxon>Boletales</taxon>
        <taxon>Suillineae</taxon>
        <taxon>Rhizopogonaceae</taxon>
        <taxon>Rhizopogon</taxon>
    </lineage>
</organism>
<gene>
    <name evidence="2" type="ORF">K503DRAFT_631575</name>
</gene>
<dbReference type="OrthoDB" id="10495195at2759"/>
<feature type="compositionally biased region" description="Low complexity" evidence="1">
    <location>
        <begin position="11"/>
        <end position="21"/>
    </location>
</feature>
<sequence length="284" mass="29611">MTGSTAVADEPGPSTTSGSTTMALILVDAPSGPFTFEAPRPGPSSMQWQAASPFVSAVSYTPAVQPTTWRRAAPRPAQQQASHVPPVPVSTQVMSMPSVQPTAQAPRVQPHAVPQMTSGPPPLPVFAQATSILPVQPTTQVPSAETCAVPQATLGGHPLAVIAQDFFSIGPSRQLQQASVVPPPPVIAAHFDILTDAADDDGMDDLFDSLEMSSPEMFISLALPPAPPVEETTVDAPVVQTAPADAPAPFSFDLAALDFSFDNWMGNGEQPLPDAFANPDSWMS</sequence>
<proteinExistence type="predicted"/>
<feature type="compositionally biased region" description="Low complexity" evidence="1">
    <location>
        <begin position="70"/>
        <end position="81"/>
    </location>
</feature>
<protein>
    <submittedName>
        <fullName evidence="2">Uncharacterized protein</fullName>
    </submittedName>
</protein>
<dbReference type="AlphaFoldDB" id="A0A1B7N5Z9"/>